<dbReference type="EMBL" id="JAEHOE010000116">
    <property type="protein sequence ID" value="KAG2486147.1"/>
    <property type="molecule type" value="Genomic_DNA"/>
</dbReference>
<feature type="compositionally biased region" description="Pro residues" evidence="1">
    <location>
        <begin position="65"/>
        <end position="80"/>
    </location>
</feature>
<feature type="region of interest" description="Disordered" evidence="1">
    <location>
        <begin position="40"/>
        <end position="80"/>
    </location>
</feature>
<evidence type="ECO:0000256" key="1">
    <source>
        <dbReference type="SAM" id="MobiDB-lite"/>
    </source>
</evidence>
<dbReference type="AlphaFoldDB" id="A0A836BRH5"/>
<comment type="caution">
    <text evidence="2">The sequence shown here is derived from an EMBL/GenBank/DDBJ whole genome shotgun (WGS) entry which is preliminary data.</text>
</comment>
<evidence type="ECO:0000313" key="2">
    <source>
        <dbReference type="EMBL" id="KAG2486147.1"/>
    </source>
</evidence>
<name>A0A836BRH5_9CHLO</name>
<organism evidence="2 3">
    <name type="scientific">Edaphochlamys debaryana</name>
    <dbReference type="NCBI Taxonomy" id="47281"/>
    <lineage>
        <taxon>Eukaryota</taxon>
        <taxon>Viridiplantae</taxon>
        <taxon>Chlorophyta</taxon>
        <taxon>core chlorophytes</taxon>
        <taxon>Chlorophyceae</taxon>
        <taxon>CS clade</taxon>
        <taxon>Chlamydomonadales</taxon>
        <taxon>Chlamydomonadales incertae sedis</taxon>
        <taxon>Edaphochlamys</taxon>
    </lineage>
</organism>
<sequence length="357" mass="37733">MLLQWHRGIPTGQSHSCAVRPWGCRAQRHRASPARLLTVASAQGDEAGPADGVRRRRPPARATPVPNPAPAPAAPAAPAPEPLAPGYVGRLRLNMYADISTAYLTGADTIRALLPAQVAAAVAEGVRNQPVALHAAVGPGGALRRYEVGLLWLCRVPGTAVGEWRLSPTLRLAQDMGLQHGERLEAWVLPGGDLELRRAQQAAPTAAAVAAAASAAAAAPPPAPVRQARVRPPVFEVVPAGEAEAELTGYLGQLSLAVGDNKVQMRGATGVQAAWPEAVRAGREARANQGVQLLARRPGDGRVLAYNLQLLWRTNALSSVSAMAQDLGLQRHGDKLALWRRTDGRVEAVREEEEEEA</sequence>
<proteinExistence type="predicted"/>
<protein>
    <submittedName>
        <fullName evidence="2">Uncharacterized protein</fullName>
    </submittedName>
</protein>
<reference evidence="2" key="1">
    <citation type="journal article" date="2020" name="bioRxiv">
        <title>Comparative genomics of Chlamydomonas.</title>
        <authorList>
            <person name="Craig R.J."/>
            <person name="Hasan A.R."/>
            <person name="Ness R.W."/>
            <person name="Keightley P.D."/>
        </authorList>
    </citation>
    <scope>NUCLEOTIDE SEQUENCE</scope>
    <source>
        <strain evidence="2">CCAP 11/70</strain>
    </source>
</reference>
<accession>A0A836BRH5</accession>
<dbReference type="Proteomes" id="UP000612055">
    <property type="component" value="Unassembled WGS sequence"/>
</dbReference>
<gene>
    <name evidence="2" type="ORF">HYH03_015111</name>
</gene>
<evidence type="ECO:0000313" key="3">
    <source>
        <dbReference type="Proteomes" id="UP000612055"/>
    </source>
</evidence>
<keyword evidence="3" id="KW-1185">Reference proteome</keyword>